<sequence length="158" mass="18516">MNKYGTLHESNGRYALRFERFFPQKPEDVFLVITTPRYFSQWYPFATGEMDVRLGGKIDFDDGEGTTYKATITELEKPYLFGFREEGDLVNISLQERDKGSLMIFTHTFDDDSWAVNTAAGWHRCLDVLRQIVNGHPVEWKDYASELKEYYQEAFRAN</sequence>
<comment type="caution">
    <text evidence="3">The sequence shown here is derived from an EMBL/GenBank/DDBJ whole genome shotgun (WGS) entry which is preliminary data.</text>
</comment>
<dbReference type="Proteomes" id="UP000324269">
    <property type="component" value="Unassembled WGS sequence"/>
</dbReference>
<accession>A0A5D4UIM7</accession>
<dbReference type="InterPro" id="IPR023393">
    <property type="entry name" value="START-like_dom_sf"/>
</dbReference>
<comment type="similarity">
    <text evidence="1">Belongs to the AHA1 family.</text>
</comment>
<dbReference type="InterPro" id="IPR013538">
    <property type="entry name" value="ASHA1/2-like_C"/>
</dbReference>
<dbReference type="AlphaFoldDB" id="A0A5D4UIM7"/>
<dbReference type="CDD" id="cd08899">
    <property type="entry name" value="SRPBCC_CalC_Aha1-like_6"/>
    <property type="match status" value="1"/>
</dbReference>
<evidence type="ECO:0000313" key="4">
    <source>
        <dbReference type="Proteomes" id="UP000324269"/>
    </source>
</evidence>
<dbReference type="EMBL" id="VTEZ01000002">
    <property type="protein sequence ID" value="TYS87196.1"/>
    <property type="molecule type" value="Genomic_DNA"/>
</dbReference>
<feature type="domain" description="Activator of Hsp90 ATPase homologue 1/2-like C-terminal" evidence="2">
    <location>
        <begin position="25"/>
        <end position="133"/>
    </location>
</feature>
<protein>
    <submittedName>
        <fullName evidence="3">SRPBCC family protein</fullName>
    </submittedName>
</protein>
<dbReference type="OrthoDB" id="9803476at2"/>
<evidence type="ECO:0000313" key="3">
    <source>
        <dbReference type="EMBL" id="TYS87196.1"/>
    </source>
</evidence>
<name>A0A5D4UIM7_9BACI</name>
<proteinExistence type="inferred from homology"/>
<dbReference type="Gene3D" id="3.30.530.20">
    <property type="match status" value="1"/>
</dbReference>
<evidence type="ECO:0000256" key="1">
    <source>
        <dbReference type="ARBA" id="ARBA00006817"/>
    </source>
</evidence>
<evidence type="ECO:0000259" key="2">
    <source>
        <dbReference type="Pfam" id="PF08327"/>
    </source>
</evidence>
<dbReference type="SUPFAM" id="SSF55961">
    <property type="entry name" value="Bet v1-like"/>
    <property type="match status" value="1"/>
</dbReference>
<reference evidence="3 4" key="1">
    <citation type="submission" date="2019-08" db="EMBL/GenBank/DDBJ databases">
        <title>Bacillus genomes from the desert of Cuatro Cienegas, Coahuila.</title>
        <authorList>
            <person name="Olmedo-Alvarez G."/>
        </authorList>
    </citation>
    <scope>NUCLEOTIDE SEQUENCE [LARGE SCALE GENOMIC DNA]</scope>
    <source>
        <strain evidence="3 4">CH87b_3T</strain>
    </source>
</reference>
<gene>
    <name evidence="3" type="ORF">FZC85_09485</name>
</gene>
<dbReference type="Pfam" id="PF08327">
    <property type="entry name" value="AHSA1"/>
    <property type="match status" value="1"/>
</dbReference>
<dbReference type="RefSeq" id="WP_148970938.1">
    <property type="nucleotide sequence ID" value="NZ_JBNIKW010000007.1"/>
</dbReference>
<organism evidence="3 4">
    <name type="scientific">Rossellomorea aquimaris</name>
    <dbReference type="NCBI Taxonomy" id="189382"/>
    <lineage>
        <taxon>Bacteria</taxon>
        <taxon>Bacillati</taxon>
        <taxon>Bacillota</taxon>
        <taxon>Bacilli</taxon>
        <taxon>Bacillales</taxon>
        <taxon>Bacillaceae</taxon>
        <taxon>Rossellomorea</taxon>
    </lineage>
</organism>